<evidence type="ECO:0000256" key="1">
    <source>
        <dbReference type="SAM" id="MobiDB-lite"/>
    </source>
</evidence>
<feature type="compositionally biased region" description="Low complexity" evidence="1">
    <location>
        <begin position="334"/>
        <end position="349"/>
    </location>
</feature>
<accession>A0A1X2IQE6</accession>
<evidence type="ECO:0000313" key="4">
    <source>
        <dbReference type="Proteomes" id="UP000193560"/>
    </source>
</evidence>
<feature type="compositionally biased region" description="Polar residues" evidence="1">
    <location>
        <begin position="313"/>
        <end position="332"/>
    </location>
</feature>
<dbReference type="AlphaFoldDB" id="A0A1X2IQE6"/>
<keyword evidence="2" id="KW-1133">Transmembrane helix</keyword>
<dbReference type="OrthoDB" id="2283394at2759"/>
<name>A0A1X2IQE6_9FUNG</name>
<protein>
    <submittedName>
        <fullName evidence="3">Uncharacterized protein</fullName>
    </submittedName>
</protein>
<feature type="transmembrane region" description="Helical" evidence="2">
    <location>
        <begin position="16"/>
        <end position="34"/>
    </location>
</feature>
<proteinExistence type="predicted"/>
<evidence type="ECO:0000313" key="3">
    <source>
        <dbReference type="EMBL" id="ORZ19721.1"/>
    </source>
</evidence>
<feature type="transmembrane region" description="Helical" evidence="2">
    <location>
        <begin position="107"/>
        <end position="129"/>
    </location>
</feature>
<feature type="region of interest" description="Disordered" evidence="1">
    <location>
        <begin position="174"/>
        <end position="357"/>
    </location>
</feature>
<sequence length="380" mass="42574">MFQRLIILEADRHSRWIKIIGLLLITVRFADWPYELIVHELSNNYVGSASIFQEGTCWAQWQIGVLILNFIGDAIANLFLSGMFVRRLYKHIRSTQSSTPQNQMIEYIARKSLVCLTLTFFVNLTMNLLKVTTFLDEYSDAFTVFFELAESTLLVEALRVDDQLKATVGCSQCGKSSGYGKSSSYNHGGQNPSQKRSRMPPFGSFDFVPLEERQSTPDPFRNNYSPSNSSQHHHHHHETSTSVSTMTGRRFPHNNDSDNEKDDPMQIQSSLDPPPRSATSATVNKSKSSMDITSGYAPSSTTTRGDNDGFMSSPVTFSRQKSISPTNNSTSPLAAAAAAAPQHQQQQIQDPPSDMSVPMDTLSSSLVHHPEWNNNDYRMF</sequence>
<comment type="caution">
    <text evidence="3">The sequence shown here is derived from an EMBL/GenBank/DDBJ whole genome shotgun (WGS) entry which is preliminary data.</text>
</comment>
<dbReference type="EMBL" id="MCGE01000007">
    <property type="protein sequence ID" value="ORZ19721.1"/>
    <property type="molecule type" value="Genomic_DNA"/>
</dbReference>
<keyword evidence="2" id="KW-0472">Membrane</keyword>
<keyword evidence="4" id="KW-1185">Reference proteome</keyword>
<dbReference type="Proteomes" id="UP000193560">
    <property type="component" value="Unassembled WGS sequence"/>
</dbReference>
<evidence type="ECO:0000256" key="2">
    <source>
        <dbReference type="SAM" id="Phobius"/>
    </source>
</evidence>
<reference evidence="3 4" key="1">
    <citation type="submission" date="2016-07" db="EMBL/GenBank/DDBJ databases">
        <title>Pervasive Adenine N6-methylation of Active Genes in Fungi.</title>
        <authorList>
            <consortium name="DOE Joint Genome Institute"/>
            <person name="Mondo S.J."/>
            <person name="Dannebaum R.O."/>
            <person name="Kuo R.C."/>
            <person name="Labutti K."/>
            <person name="Haridas S."/>
            <person name="Kuo A."/>
            <person name="Salamov A."/>
            <person name="Ahrendt S.R."/>
            <person name="Lipzen A."/>
            <person name="Sullivan W."/>
            <person name="Andreopoulos W.B."/>
            <person name="Clum A."/>
            <person name="Lindquist E."/>
            <person name="Daum C."/>
            <person name="Ramamoorthy G.K."/>
            <person name="Gryganskyi A."/>
            <person name="Culley D."/>
            <person name="Magnuson J.K."/>
            <person name="James T.Y."/>
            <person name="O'Malley M.A."/>
            <person name="Stajich J.E."/>
            <person name="Spatafora J.W."/>
            <person name="Visel A."/>
            <person name="Grigoriev I.V."/>
        </authorList>
    </citation>
    <scope>NUCLEOTIDE SEQUENCE [LARGE SCALE GENOMIC DNA]</scope>
    <source>
        <strain evidence="3 4">NRRL 1336</strain>
    </source>
</reference>
<feature type="transmembrane region" description="Helical" evidence="2">
    <location>
        <begin position="63"/>
        <end position="86"/>
    </location>
</feature>
<feature type="compositionally biased region" description="Basic and acidic residues" evidence="1">
    <location>
        <begin position="253"/>
        <end position="264"/>
    </location>
</feature>
<keyword evidence="2" id="KW-0812">Transmembrane</keyword>
<gene>
    <name evidence="3" type="ORF">BCR42DRAFT_222767</name>
</gene>
<feature type="compositionally biased region" description="Low complexity" evidence="1">
    <location>
        <begin position="174"/>
        <end position="189"/>
    </location>
</feature>
<organism evidence="3 4">
    <name type="scientific">Absidia repens</name>
    <dbReference type="NCBI Taxonomy" id="90262"/>
    <lineage>
        <taxon>Eukaryota</taxon>
        <taxon>Fungi</taxon>
        <taxon>Fungi incertae sedis</taxon>
        <taxon>Mucoromycota</taxon>
        <taxon>Mucoromycotina</taxon>
        <taxon>Mucoromycetes</taxon>
        <taxon>Mucorales</taxon>
        <taxon>Cunninghamellaceae</taxon>
        <taxon>Absidia</taxon>
    </lineage>
</organism>
<feature type="compositionally biased region" description="Polar residues" evidence="1">
    <location>
        <begin position="266"/>
        <end position="304"/>
    </location>
</feature>